<comment type="caution">
    <text evidence="1">The sequence shown here is derived from an EMBL/GenBank/DDBJ whole genome shotgun (WGS) entry which is preliminary data.</text>
</comment>
<sequence>MLHARRGRRSAASAAGLALTALVGCLGAKERDPTEYRFWMGGPPVLGDFNGDGLEDVVAWFVDDGVLALDGATFKPLWRRPDLRIEPRDEAVVAGGAVVIARARGLEILESTNGATRTTLALTDEVERLCVEGDKVGVHQIDHVRFVLDVATGQRDDAATPPACDSSSLPLLCTTVKHARCEGDFVTSKARLTDPVTGESVGIEVKSPGTPEVTIVGYDTAGQPTYRLPFDPKGRRIEALDLVGGTVLIRQGETSAIDARTGTVLWTSSCGGTGGYAMVGTATRVYFECDGPKTSHALRIVDRTTGAVLKDLGRPR</sequence>
<keyword evidence="2" id="KW-1185">Reference proteome</keyword>
<name>A0ABT5DUQ0_9BACT</name>
<organism evidence="1 2">
    <name type="scientific">Nannocystis bainbridge</name>
    <dbReference type="NCBI Taxonomy" id="2995303"/>
    <lineage>
        <taxon>Bacteria</taxon>
        <taxon>Pseudomonadati</taxon>
        <taxon>Myxococcota</taxon>
        <taxon>Polyangia</taxon>
        <taxon>Nannocystales</taxon>
        <taxon>Nannocystaceae</taxon>
        <taxon>Nannocystis</taxon>
    </lineage>
</organism>
<reference evidence="1 2" key="1">
    <citation type="submission" date="2022-11" db="EMBL/GenBank/DDBJ databases">
        <title>Minimal conservation of predation-associated metabolite biosynthetic gene clusters underscores biosynthetic potential of Myxococcota including descriptions for ten novel species: Archangium lansinium sp. nov., Myxococcus landrumus sp. nov., Nannocystis bai.</title>
        <authorList>
            <person name="Ahearne A."/>
            <person name="Stevens C."/>
            <person name="Dowd S."/>
        </authorList>
    </citation>
    <scope>NUCLEOTIDE SEQUENCE [LARGE SCALE GENOMIC DNA]</scope>
    <source>
        <strain evidence="1 2">BB15-2</strain>
    </source>
</reference>
<dbReference type="Proteomes" id="UP001221686">
    <property type="component" value="Unassembled WGS sequence"/>
</dbReference>
<evidence type="ECO:0000313" key="2">
    <source>
        <dbReference type="Proteomes" id="UP001221686"/>
    </source>
</evidence>
<evidence type="ECO:0000313" key="1">
    <source>
        <dbReference type="EMBL" id="MDC0716448.1"/>
    </source>
</evidence>
<accession>A0ABT5DUQ0</accession>
<proteinExistence type="predicted"/>
<dbReference type="RefSeq" id="WP_272084921.1">
    <property type="nucleotide sequence ID" value="NZ_JAQNDL010000001.1"/>
</dbReference>
<gene>
    <name evidence="1" type="ORF">POL25_06075</name>
</gene>
<dbReference type="SUPFAM" id="SSF50998">
    <property type="entry name" value="Quinoprotein alcohol dehydrogenase-like"/>
    <property type="match status" value="1"/>
</dbReference>
<dbReference type="PROSITE" id="PS51257">
    <property type="entry name" value="PROKAR_LIPOPROTEIN"/>
    <property type="match status" value="1"/>
</dbReference>
<dbReference type="EMBL" id="JAQNDL010000001">
    <property type="protein sequence ID" value="MDC0716448.1"/>
    <property type="molecule type" value="Genomic_DNA"/>
</dbReference>
<protein>
    <submittedName>
        <fullName evidence="1">Uncharacterized protein</fullName>
    </submittedName>
</protein>
<dbReference type="InterPro" id="IPR011047">
    <property type="entry name" value="Quinoprotein_ADH-like_sf"/>
</dbReference>